<gene>
    <name evidence="1" type="ORF">MM415A02286_0007</name>
    <name evidence="2" type="ORF">MM415B04417_0007</name>
</gene>
<organism evidence="2">
    <name type="scientific">viral metagenome</name>
    <dbReference type="NCBI Taxonomy" id="1070528"/>
    <lineage>
        <taxon>unclassified sequences</taxon>
        <taxon>metagenomes</taxon>
        <taxon>organismal metagenomes</taxon>
    </lineage>
</organism>
<evidence type="ECO:0000313" key="1">
    <source>
        <dbReference type="EMBL" id="QJA73634.1"/>
    </source>
</evidence>
<dbReference type="Gene3D" id="1.10.10.10">
    <property type="entry name" value="Winged helix-like DNA-binding domain superfamily/Winged helix DNA-binding domain"/>
    <property type="match status" value="1"/>
</dbReference>
<dbReference type="EMBL" id="MT143107">
    <property type="protein sequence ID" value="QJA92919.1"/>
    <property type="molecule type" value="Genomic_DNA"/>
</dbReference>
<evidence type="ECO:0000313" key="2">
    <source>
        <dbReference type="EMBL" id="QJA92919.1"/>
    </source>
</evidence>
<proteinExistence type="predicted"/>
<protein>
    <submittedName>
        <fullName evidence="2">Uncharacterized protein</fullName>
    </submittedName>
</protein>
<dbReference type="InterPro" id="IPR036390">
    <property type="entry name" value="WH_DNA-bd_sf"/>
</dbReference>
<name>A0A6M3LEX5_9ZZZZ</name>
<dbReference type="EMBL" id="MT142041">
    <property type="protein sequence ID" value="QJA73634.1"/>
    <property type="molecule type" value="Genomic_DNA"/>
</dbReference>
<dbReference type="SUPFAM" id="SSF46785">
    <property type="entry name" value="Winged helix' DNA-binding domain"/>
    <property type="match status" value="1"/>
</dbReference>
<reference evidence="2" key="1">
    <citation type="submission" date="2020-03" db="EMBL/GenBank/DDBJ databases">
        <title>The deep terrestrial virosphere.</title>
        <authorList>
            <person name="Holmfeldt K."/>
            <person name="Nilsson E."/>
            <person name="Simone D."/>
            <person name="Lopez-Fernandez M."/>
            <person name="Wu X."/>
            <person name="de Brujin I."/>
            <person name="Lundin D."/>
            <person name="Andersson A."/>
            <person name="Bertilsson S."/>
            <person name="Dopson M."/>
        </authorList>
    </citation>
    <scope>NUCLEOTIDE SEQUENCE</scope>
    <source>
        <strain evidence="1">MM415A02286</strain>
        <strain evidence="2">MM415B04417</strain>
    </source>
</reference>
<dbReference type="AlphaFoldDB" id="A0A6M3LEX5"/>
<accession>A0A6M3LEX5</accession>
<sequence length="107" mass="12644">MTEFLKNGVKLIKNLHSDGDLPIRYKIAQTKMKNLTIKQQKFYDFVWNKNNWRPPTWATIRRYLGVSGNQTIVGYIKFIEKKGYKLPLKHYTEGGENYVSKKTQITM</sequence>
<dbReference type="InterPro" id="IPR036388">
    <property type="entry name" value="WH-like_DNA-bd_sf"/>
</dbReference>